<evidence type="ECO:0000313" key="2">
    <source>
        <dbReference type="EMBL" id="KAH3665505.1"/>
    </source>
</evidence>
<organism evidence="2 3">
    <name type="scientific">Ogataea philodendri</name>
    <dbReference type="NCBI Taxonomy" id="1378263"/>
    <lineage>
        <taxon>Eukaryota</taxon>
        <taxon>Fungi</taxon>
        <taxon>Dikarya</taxon>
        <taxon>Ascomycota</taxon>
        <taxon>Saccharomycotina</taxon>
        <taxon>Pichiomycetes</taxon>
        <taxon>Pichiales</taxon>
        <taxon>Pichiaceae</taxon>
        <taxon>Ogataea</taxon>
    </lineage>
</organism>
<gene>
    <name evidence="2" type="ORF">OGAPHI_003691</name>
</gene>
<reference evidence="2" key="1">
    <citation type="journal article" date="2021" name="Open Biol.">
        <title>Shared evolutionary footprints suggest mitochondrial oxidative damage underlies multiple complex I losses in fungi.</title>
        <authorList>
            <person name="Schikora-Tamarit M.A."/>
            <person name="Marcet-Houben M."/>
            <person name="Nosek J."/>
            <person name="Gabaldon T."/>
        </authorList>
    </citation>
    <scope>NUCLEOTIDE SEQUENCE</scope>
    <source>
        <strain evidence="2">CBS6075</strain>
    </source>
</reference>
<keyword evidence="1" id="KW-0812">Transmembrane</keyword>
<dbReference type="PANTHER" id="PTHR34292">
    <property type="entry name" value="OUTER SPORE WALL PROTEIN LDS1"/>
    <property type="match status" value="1"/>
</dbReference>
<dbReference type="EMBL" id="JAEUBE010000295">
    <property type="protein sequence ID" value="KAH3665505.1"/>
    <property type="molecule type" value="Genomic_DNA"/>
</dbReference>
<reference evidence="2" key="2">
    <citation type="submission" date="2021-01" db="EMBL/GenBank/DDBJ databases">
        <authorList>
            <person name="Schikora-Tamarit M.A."/>
        </authorList>
    </citation>
    <scope>NUCLEOTIDE SEQUENCE</scope>
    <source>
        <strain evidence="2">CBS6075</strain>
    </source>
</reference>
<feature type="transmembrane region" description="Helical" evidence="1">
    <location>
        <begin position="96"/>
        <end position="115"/>
    </location>
</feature>
<feature type="transmembrane region" description="Helical" evidence="1">
    <location>
        <begin position="12"/>
        <end position="34"/>
    </location>
</feature>
<evidence type="ECO:0000313" key="3">
    <source>
        <dbReference type="Proteomes" id="UP000769157"/>
    </source>
</evidence>
<comment type="caution">
    <text evidence="2">The sequence shown here is derived from an EMBL/GenBank/DDBJ whole genome shotgun (WGS) entry which is preliminary data.</text>
</comment>
<name>A0A9P8P5B3_9ASCO</name>
<dbReference type="GO" id="GO:0005628">
    <property type="term" value="C:prospore membrane"/>
    <property type="evidence" value="ECO:0007669"/>
    <property type="project" value="TreeGrafter"/>
</dbReference>
<keyword evidence="3" id="KW-1185">Reference proteome</keyword>
<keyword evidence="1" id="KW-1133">Transmembrane helix</keyword>
<dbReference type="GO" id="GO:0005811">
    <property type="term" value="C:lipid droplet"/>
    <property type="evidence" value="ECO:0007669"/>
    <property type="project" value="TreeGrafter"/>
</dbReference>
<proteinExistence type="predicted"/>
<dbReference type="PANTHER" id="PTHR34292:SF2">
    <property type="entry name" value="OUTER SPORE WALL PROTEIN LDS1"/>
    <property type="match status" value="1"/>
</dbReference>
<keyword evidence="1" id="KW-0472">Membrane</keyword>
<dbReference type="GeneID" id="70235656"/>
<sequence>MSLFFTGGMFSFIGPTTFQVMTFLINLINSLFLLPRPLRHTFDHVMNKELGLGYNHLYRGMLNNQINGYGGETLLGRCYRNCKRALGPERFLVRQLCYLFLSAIPIIGPIIVIFLKAARAGFTRHSRYFQLKGYSRAQTNYLWHKNRHLYFTFGLVALCLEQIPVLNIYLAFTNYTGAALWAVDVERQLASLEFEASMEESFSRKL</sequence>
<dbReference type="AlphaFoldDB" id="A0A9P8P5B3"/>
<feature type="transmembrane region" description="Helical" evidence="1">
    <location>
        <begin position="149"/>
        <end position="172"/>
    </location>
</feature>
<evidence type="ECO:0000256" key="1">
    <source>
        <dbReference type="SAM" id="Phobius"/>
    </source>
</evidence>
<dbReference type="GO" id="GO:0005619">
    <property type="term" value="C:ascospore wall"/>
    <property type="evidence" value="ECO:0007669"/>
    <property type="project" value="TreeGrafter"/>
</dbReference>
<dbReference type="OrthoDB" id="10012223at2759"/>
<accession>A0A9P8P5B3</accession>
<dbReference type="RefSeq" id="XP_046060709.1">
    <property type="nucleotide sequence ID" value="XM_046204690.1"/>
</dbReference>
<dbReference type="Proteomes" id="UP000769157">
    <property type="component" value="Unassembled WGS sequence"/>
</dbReference>
<protein>
    <submittedName>
        <fullName evidence="2">Uncharacterized protein</fullName>
    </submittedName>
</protein>
<dbReference type="InterPro" id="IPR052786">
    <property type="entry name" value="Spore_wall_assembly"/>
</dbReference>